<dbReference type="PANTHER" id="PTHR11220:SF54">
    <property type="entry name" value="OS02G0533200 PROTEIN"/>
    <property type="match status" value="1"/>
</dbReference>
<dbReference type="AlphaFoldDB" id="A0AAN7EZ78"/>
<name>A0AAN7EZ78_QUERU</name>
<accession>A0AAN7EZ78</accession>
<evidence type="ECO:0000256" key="1">
    <source>
        <dbReference type="ARBA" id="ARBA00009817"/>
    </source>
</evidence>
<dbReference type="EMBL" id="JAXUIC010000007">
    <property type="protein sequence ID" value="KAK4582809.1"/>
    <property type="molecule type" value="Genomic_DNA"/>
</dbReference>
<reference evidence="2 3" key="1">
    <citation type="journal article" date="2023" name="G3 (Bethesda)">
        <title>A haplotype-resolved chromosome-scale genome for Quercus rubra L. provides insights into the genetics of adaptive traits for red oak species.</title>
        <authorList>
            <person name="Kapoor B."/>
            <person name="Jenkins J."/>
            <person name="Schmutz J."/>
            <person name="Zhebentyayeva T."/>
            <person name="Kuelheim C."/>
            <person name="Coggeshall M."/>
            <person name="Heim C."/>
            <person name="Lasky J.R."/>
            <person name="Leites L."/>
            <person name="Islam-Faridi N."/>
            <person name="Romero-Severson J."/>
            <person name="DeLeo V.L."/>
            <person name="Lucas S.M."/>
            <person name="Lazic D."/>
            <person name="Gailing O."/>
            <person name="Carlson J."/>
            <person name="Staton M."/>
        </authorList>
    </citation>
    <scope>NUCLEOTIDE SEQUENCE [LARGE SCALE GENOMIC DNA]</scope>
    <source>
        <strain evidence="2">Pseudo-F2</strain>
    </source>
</reference>
<keyword evidence="3" id="KW-1185">Reference proteome</keyword>
<dbReference type="EMBL" id="JAXUIC010000007">
    <property type="protein sequence ID" value="KAK4582808.1"/>
    <property type="molecule type" value="Genomic_DNA"/>
</dbReference>
<dbReference type="Proteomes" id="UP001324115">
    <property type="component" value="Unassembled WGS sequence"/>
</dbReference>
<evidence type="ECO:0000313" key="2">
    <source>
        <dbReference type="EMBL" id="KAK4582808.1"/>
    </source>
</evidence>
<comment type="similarity">
    <text evidence="1">Belongs to the HEBP family.</text>
</comment>
<sequence length="323" mass="36590">MSDPPQILTSLCNRNSKHTHTKQKNKKMLLCKPSLLTLPQLRTSTSTPRNPKRSLSIITTNSTTPTQRRRTMSAFEARISLVFALASQASSLSQRLLVDTATEVVKYVSPKRFESRTLEEALMAVPDLETVNFKVLSRGDLYEIREVEPYFVAETTMPGRTGFDFNGASQSFNVLAGYLFGKNTTKETMEMTTPVFTRKTQSDGEKMEMTTPVITKRLEDQDKWQMSFVMPSKYGANLPLPKDSSVTIREVPRKIIAVVAFSGFVTDEEVKQRESKLREALKNDAQFQIKEGGSVEIAQYNPPFTLPFQRRNEIALEVEKKEK</sequence>
<evidence type="ECO:0000313" key="3">
    <source>
        <dbReference type="Proteomes" id="UP001324115"/>
    </source>
</evidence>
<comment type="caution">
    <text evidence="2">The sequence shown here is derived from an EMBL/GenBank/DDBJ whole genome shotgun (WGS) entry which is preliminary data.</text>
</comment>
<dbReference type="SUPFAM" id="SSF55136">
    <property type="entry name" value="Probable bacterial effector-binding domain"/>
    <property type="match status" value="2"/>
</dbReference>
<proteinExistence type="inferred from homology"/>
<dbReference type="Gene3D" id="3.20.80.10">
    <property type="entry name" value="Regulatory factor, effector binding domain"/>
    <property type="match status" value="2"/>
</dbReference>
<dbReference type="InterPro" id="IPR011256">
    <property type="entry name" value="Reg_factor_effector_dom_sf"/>
</dbReference>
<protein>
    <recommendedName>
        <fullName evidence="4">Heme-binding-like protein At3g10130, chloroplastic</fullName>
    </recommendedName>
</protein>
<evidence type="ECO:0008006" key="4">
    <source>
        <dbReference type="Google" id="ProtNLM"/>
    </source>
</evidence>
<organism evidence="2 3">
    <name type="scientific">Quercus rubra</name>
    <name type="common">Northern red oak</name>
    <name type="synonym">Quercus borealis</name>
    <dbReference type="NCBI Taxonomy" id="3512"/>
    <lineage>
        <taxon>Eukaryota</taxon>
        <taxon>Viridiplantae</taxon>
        <taxon>Streptophyta</taxon>
        <taxon>Embryophyta</taxon>
        <taxon>Tracheophyta</taxon>
        <taxon>Spermatophyta</taxon>
        <taxon>Magnoliopsida</taxon>
        <taxon>eudicotyledons</taxon>
        <taxon>Gunneridae</taxon>
        <taxon>Pentapetalae</taxon>
        <taxon>rosids</taxon>
        <taxon>fabids</taxon>
        <taxon>Fagales</taxon>
        <taxon>Fagaceae</taxon>
        <taxon>Quercus</taxon>
    </lineage>
</organism>
<dbReference type="InterPro" id="IPR006917">
    <property type="entry name" value="SOUL_heme-bd"/>
</dbReference>
<dbReference type="Pfam" id="PF04832">
    <property type="entry name" value="SOUL"/>
    <property type="match status" value="2"/>
</dbReference>
<gene>
    <name evidence="2" type="ORF">RGQ29_025828</name>
</gene>
<dbReference type="PANTHER" id="PTHR11220">
    <property type="entry name" value="HEME-BINDING PROTEIN-RELATED"/>
    <property type="match status" value="1"/>
</dbReference>